<organism evidence="4 5">
    <name type="scientific">Thiohalospira halophila DSM 15071</name>
    <dbReference type="NCBI Taxonomy" id="1123397"/>
    <lineage>
        <taxon>Bacteria</taxon>
        <taxon>Pseudomonadati</taxon>
        <taxon>Pseudomonadota</taxon>
        <taxon>Gammaproteobacteria</taxon>
        <taxon>Thiohalospirales</taxon>
        <taxon>Thiohalospiraceae</taxon>
        <taxon>Thiohalospira</taxon>
    </lineage>
</organism>
<reference evidence="4 5" key="1">
    <citation type="submission" date="2016-10" db="EMBL/GenBank/DDBJ databases">
        <authorList>
            <person name="de Groot N.N."/>
        </authorList>
    </citation>
    <scope>NUCLEOTIDE SEQUENCE [LARGE SCALE GENOMIC DNA]</scope>
    <source>
        <strain evidence="4 5">HL3</strain>
    </source>
</reference>
<evidence type="ECO:0000313" key="4">
    <source>
        <dbReference type="EMBL" id="SFD84845.1"/>
    </source>
</evidence>
<feature type="transmembrane region" description="Helical" evidence="1">
    <location>
        <begin position="40"/>
        <end position="59"/>
    </location>
</feature>
<feature type="transmembrane region" description="Helical" evidence="1">
    <location>
        <begin position="237"/>
        <end position="255"/>
    </location>
</feature>
<feature type="transmembrane region" description="Helical" evidence="1">
    <location>
        <begin position="267"/>
        <end position="291"/>
    </location>
</feature>
<feature type="transmembrane region" description="Helical" evidence="1">
    <location>
        <begin position="65"/>
        <end position="83"/>
    </location>
</feature>
<dbReference type="InterPro" id="IPR049177">
    <property type="entry name" value="MgtC_SapB_SrpB_YhiD_N"/>
</dbReference>
<feature type="transmembrane region" description="Helical" evidence="1">
    <location>
        <begin position="403"/>
        <end position="420"/>
    </location>
</feature>
<evidence type="ECO:0000313" key="5">
    <source>
        <dbReference type="Proteomes" id="UP000198611"/>
    </source>
</evidence>
<dbReference type="Pfam" id="PF13194">
    <property type="entry name" value="DUF4010"/>
    <property type="match status" value="1"/>
</dbReference>
<dbReference type="EMBL" id="FOMJ01000010">
    <property type="protein sequence ID" value="SFD84845.1"/>
    <property type="molecule type" value="Genomic_DNA"/>
</dbReference>
<proteinExistence type="predicted"/>
<sequence>MGPEGLGALPGLGLAVFLGLLVGIERGWQARESEEGARTAGIRTFALTGLLGGLTGLLVDSLDAPVLLGLAFLAVALFLGFALQQRWQRYADAGATTLVAALVVFLLGALAALGRPVEAAAGAVVTTVLLSLKPTLHGWLRRLEDRELHAALKLLVISVVLLPLLPDQGYGPWGSLNPYNLWWLVVLIAGLGFAGYVAMRVVGPGRGLLVTGLLGGVVSSTAVTLQLSRIAPRGEGLYTVAAGAIVIACTTMFPRMAVEIGIVHPGLLWQAALPLGLVTAAGVAGAVWLWWRRRGDSVPGEAPRLTNPMELGPALQFAGLLAAVTLLAEAARRWLGDAGLYALAAASGIADVDAITLSLAGMAREDLSGEVAVRAMLLAALVNTVVKGAMAAAVGGAALGRRVAVPFAAMAIAGLAGLFLI</sequence>
<keyword evidence="5" id="KW-1185">Reference proteome</keyword>
<feature type="domain" description="MgtC/SapB/SrpB/YhiD N-terminal" evidence="2">
    <location>
        <begin position="12"/>
        <end position="138"/>
    </location>
</feature>
<keyword evidence="1" id="KW-1133">Transmembrane helix</keyword>
<dbReference type="OrthoDB" id="9813718at2"/>
<evidence type="ECO:0000256" key="1">
    <source>
        <dbReference type="SAM" id="Phobius"/>
    </source>
</evidence>
<dbReference type="Proteomes" id="UP000198611">
    <property type="component" value="Unassembled WGS sequence"/>
</dbReference>
<evidence type="ECO:0000259" key="3">
    <source>
        <dbReference type="Pfam" id="PF13194"/>
    </source>
</evidence>
<dbReference type="PANTHER" id="PTHR39084">
    <property type="entry name" value="MEMBRANE PROTEIN-RELATED"/>
    <property type="match status" value="1"/>
</dbReference>
<evidence type="ECO:0000259" key="2">
    <source>
        <dbReference type="Pfam" id="PF02308"/>
    </source>
</evidence>
<dbReference type="Pfam" id="PF02308">
    <property type="entry name" value="MgtC"/>
    <property type="match status" value="1"/>
</dbReference>
<feature type="domain" description="DUF4010" evidence="3">
    <location>
        <begin position="186"/>
        <end position="395"/>
    </location>
</feature>
<feature type="transmembrane region" description="Helical" evidence="1">
    <location>
        <begin position="375"/>
        <end position="396"/>
    </location>
</feature>
<feature type="transmembrane region" description="Helical" evidence="1">
    <location>
        <begin position="148"/>
        <end position="166"/>
    </location>
</feature>
<accession>A0A1I1VPT2</accession>
<protein>
    <submittedName>
        <fullName evidence="4">Uncharacterized membrane protein, DUF4010 family</fullName>
    </submittedName>
</protein>
<gene>
    <name evidence="4" type="ORF">SAMN05660831_02430</name>
</gene>
<name>A0A1I1VPT2_9GAMM</name>
<dbReference type="STRING" id="1123397.SAMN05660831_02430"/>
<dbReference type="AlphaFoldDB" id="A0A1I1VPT2"/>
<feature type="transmembrane region" description="Helical" evidence="1">
    <location>
        <begin position="181"/>
        <end position="199"/>
    </location>
</feature>
<feature type="transmembrane region" description="Helical" evidence="1">
    <location>
        <begin position="6"/>
        <end position="28"/>
    </location>
</feature>
<dbReference type="InterPro" id="IPR025105">
    <property type="entry name" value="DUF4010"/>
</dbReference>
<keyword evidence="1" id="KW-0812">Transmembrane</keyword>
<keyword evidence="1" id="KW-0472">Membrane</keyword>
<dbReference type="RefSeq" id="WP_093429042.1">
    <property type="nucleotide sequence ID" value="NZ_FOMJ01000010.1"/>
</dbReference>
<dbReference type="PANTHER" id="PTHR39084:SF1">
    <property type="entry name" value="DUF4010 DOMAIN-CONTAINING PROTEIN"/>
    <property type="match status" value="1"/>
</dbReference>
<feature type="transmembrane region" description="Helical" evidence="1">
    <location>
        <begin position="119"/>
        <end position="136"/>
    </location>
</feature>
<feature type="transmembrane region" description="Helical" evidence="1">
    <location>
        <begin position="95"/>
        <end position="113"/>
    </location>
</feature>